<keyword evidence="9" id="KW-1185">Reference proteome</keyword>
<feature type="domain" description="C3H1-type" evidence="7">
    <location>
        <begin position="391"/>
        <end position="414"/>
    </location>
</feature>
<proteinExistence type="predicted"/>
<dbReference type="Pfam" id="PF14608">
    <property type="entry name" value="zf-CCCH_2"/>
    <property type="match status" value="3"/>
</dbReference>
<dbReference type="GO" id="GO:0003723">
    <property type="term" value="F:RNA binding"/>
    <property type="evidence" value="ECO:0007669"/>
    <property type="project" value="InterPro"/>
</dbReference>
<feature type="zinc finger region" description="C3H1-type" evidence="5">
    <location>
        <begin position="332"/>
        <end position="359"/>
    </location>
</feature>
<evidence type="ECO:0000256" key="5">
    <source>
        <dbReference type="PROSITE-ProRule" id="PRU00723"/>
    </source>
</evidence>
<comment type="caution">
    <text evidence="8">The sequence shown here is derived from an EMBL/GenBank/DDBJ whole genome shotgun (WGS) entry which is preliminary data.</text>
</comment>
<sequence length="684" mass="75865">MDFPPYRRSHLRSNTYRALLHLLPHLSAYNASLQAPTQPLNITDNGSGSMDQENQEKEPKFFEVVDSDCLDPEDPICQKDIQEVKETIQGDADKDFDLTSSKMILDDIEDMMGIEEMSNQVNGFDKEQKLMNEFELAMKGTEDIFSDSGLIHLNLGLDEKHNDGSEVVLMDHQEDLEEGEISGDLGMNSNSFDVPSADTSILQQMEVGEVQKPENVSGNVIYPSKIENREKEKGYGSNFSMVNALQDVNNSGQMEPRTSGKKGIACGVEVATSQKPIEYEKEDKTKWVEASKKSKRAGNKEKKKIKNKIKLAKKNKELGVKKLKLQQHVQKPKIVSHCRHYLIGRCYEGDKCQFSHDTVPLTKSKPCTYFAHHSCMKGDDCPFDHQLSKYPCNNFVSKGSCTRGAACLFAHQVQSNKDIPTPSSLHANCTTPLNNNHGSSSVQQNRFTNSAGIHSCVNEHKVTNTVQKQPIPPKGINFINLAKSSPSLSSLNRGTVTTEIITPVKIGTREDQSSYDKTKSSAEKKLPVVTPKGINFLSFGKGSVCSFRSATHSNVNRENAINLPQLLNFGLAEQTNSSLNKDDYNKASDRTKQNVSWSDIFLSEILGKSKSSAEGMTSKFQEKISVDVLMRDHSHSKSVQEGKKSSDTSHGSKGQKAFFSTLAFAAEHESDIKMKHPTGTIKGL</sequence>
<dbReference type="InterPro" id="IPR036855">
    <property type="entry name" value="Znf_CCCH_sf"/>
</dbReference>
<dbReference type="InterPro" id="IPR045124">
    <property type="entry name" value="Su(sable)-like"/>
</dbReference>
<dbReference type="AlphaFoldDB" id="A0AAN9S0X5"/>
<dbReference type="InterPro" id="IPR000571">
    <property type="entry name" value="Znf_CCCH"/>
</dbReference>
<organism evidence="8 9">
    <name type="scientific">Psophocarpus tetragonolobus</name>
    <name type="common">Winged bean</name>
    <name type="synonym">Dolichos tetragonolobus</name>
    <dbReference type="NCBI Taxonomy" id="3891"/>
    <lineage>
        <taxon>Eukaryota</taxon>
        <taxon>Viridiplantae</taxon>
        <taxon>Streptophyta</taxon>
        <taxon>Embryophyta</taxon>
        <taxon>Tracheophyta</taxon>
        <taxon>Spermatophyta</taxon>
        <taxon>Magnoliopsida</taxon>
        <taxon>eudicotyledons</taxon>
        <taxon>Gunneridae</taxon>
        <taxon>Pentapetalae</taxon>
        <taxon>rosids</taxon>
        <taxon>fabids</taxon>
        <taxon>Fabales</taxon>
        <taxon>Fabaceae</taxon>
        <taxon>Papilionoideae</taxon>
        <taxon>50 kb inversion clade</taxon>
        <taxon>NPAAA clade</taxon>
        <taxon>indigoferoid/millettioid clade</taxon>
        <taxon>Phaseoleae</taxon>
        <taxon>Psophocarpus</taxon>
    </lineage>
</organism>
<evidence type="ECO:0000256" key="2">
    <source>
        <dbReference type="ARBA" id="ARBA00022737"/>
    </source>
</evidence>
<dbReference type="PANTHER" id="PTHR13119:SF12">
    <property type="entry name" value="PROTEIN SUPPRESSOR OF SABLE"/>
    <property type="match status" value="1"/>
</dbReference>
<dbReference type="EMBL" id="JAYMYS010000007">
    <property type="protein sequence ID" value="KAK7387113.1"/>
    <property type="molecule type" value="Genomic_DNA"/>
</dbReference>
<dbReference type="SUPFAM" id="SSF90229">
    <property type="entry name" value="CCCH zinc finger"/>
    <property type="match status" value="1"/>
</dbReference>
<feature type="zinc finger region" description="C3H1-type" evidence="5">
    <location>
        <begin position="361"/>
        <end position="388"/>
    </location>
</feature>
<dbReference type="Gene3D" id="4.10.1000.10">
    <property type="entry name" value="Zinc finger, CCCH-type"/>
    <property type="match status" value="1"/>
</dbReference>
<keyword evidence="4 5" id="KW-0862">Zinc</keyword>
<dbReference type="PROSITE" id="PS50103">
    <property type="entry name" value="ZF_C3H1"/>
    <property type="match status" value="3"/>
</dbReference>
<feature type="compositionally biased region" description="Polar residues" evidence="6">
    <location>
        <begin position="37"/>
        <end position="52"/>
    </location>
</feature>
<evidence type="ECO:0000313" key="8">
    <source>
        <dbReference type="EMBL" id="KAK7387113.1"/>
    </source>
</evidence>
<feature type="domain" description="C3H1-type" evidence="7">
    <location>
        <begin position="361"/>
        <end position="388"/>
    </location>
</feature>
<evidence type="ECO:0000259" key="7">
    <source>
        <dbReference type="PROSITE" id="PS50103"/>
    </source>
</evidence>
<dbReference type="GO" id="GO:0008270">
    <property type="term" value="F:zinc ion binding"/>
    <property type="evidence" value="ECO:0007669"/>
    <property type="project" value="UniProtKB-KW"/>
</dbReference>
<reference evidence="8 9" key="1">
    <citation type="submission" date="2024-01" db="EMBL/GenBank/DDBJ databases">
        <title>The genomes of 5 underutilized Papilionoideae crops provide insights into root nodulation and disease resistanc.</title>
        <authorList>
            <person name="Jiang F."/>
        </authorList>
    </citation>
    <scope>NUCLEOTIDE SEQUENCE [LARGE SCALE GENOMIC DNA]</scope>
    <source>
        <strain evidence="8">DUOXIRENSHENG_FW03</strain>
        <tissue evidence="8">Leaves</tissue>
    </source>
</reference>
<feature type="domain" description="C3H1-type" evidence="7">
    <location>
        <begin position="332"/>
        <end position="359"/>
    </location>
</feature>
<dbReference type="GO" id="GO:0045892">
    <property type="term" value="P:negative regulation of DNA-templated transcription"/>
    <property type="evidence" value="ECO:0007669"/>
    <property type="project" value="InterPro"/>
</dbReference>
<accession>A0AAN9S0X5</accession>
<feature type="region of interest" description="Disordered" evidence="6">
    <location>
        <begin position="632"/>
        <end position="653"/>
    </location>
</feature>
<evidence type="ECO:0000256" key="4">
    <source>
        <dbReference type="ARBA" id="ARBA00022833"/>
    </source>
</evidence>
<gene>
    <name evidence="8" type="ORF">VNO78_27626</name>
</gene>
<keyword evidence="1 5" id="KW-0479">Metal-binding</keyword>
<evidence type="ECO:0000256" key="6">
    <source>
        <dbReference type="SAM" id="MobiDB-lite"/>
    </source>
</evidence>
<keyword evidence="3 5" id="KW-0863">Zinc-finger</keyword>
<name>A0AAN9S0X5_PSOTE</name>
<evidence type="ECO:0000256" key="3">
    <source>
        <dbReference type="ARBA" id="ARBA00022771"/>
    </source>
</evidence>
<evidence type="ECO:0000256" key="1">
    <source>
        <dbReference type="ARBA" id="ARBA00022723"/>
    </source>
</evidence>
<dbReference type="SMART" id="SM00356">
    <property type="entry name" value="ZnF_C3H1"/>
    <property type="match status" value="3"/>
</dbReference>
<dbReference type="PANTHER" id="PTHR13119">
    <property type="entry name" value="ZINC FINGER CCCH DOMAIN-CONTAINING PROTEI"/>
    <property type="match status" value="1"/>
</dbReference>
<evidence type="ECO:0000313" key="9">
    <source>
        <dbReference type="Proteomes" id="UP001386955"/>
    </source>
</evidence>
<keyword evidence="2" id="KW-0677">Repeat</keyword>
<dbReference type="Proteomes" id="UP001386955">
    <property type="component" value="Unassembled WGS sequence"/>
</dbReference>
<feature type="compositionally biased region" description="Basic and acidic residues" evidence="6">
    <location>
        <begin position="632"/>
        <end position="647"/>
    </location>
</feature>
<dbReference type="GO" id="GO:0005634">
    <property type="term" value="C:nucleus"/>
    <property type="evidence" value="ECO:0007669"/>
    <property type="project" value="TreeGrafter"/>
</dbReference>
<feature type="region of interest" description="Disordered" evidence="6">
    <location>
        <begin position="37"/>
        <end position="57"/>
    </location>
</feature>
<feature type="zinc finger region" description="C3H1-type" evidence="5">
    <location>
        <begin position="391"/>
        <end position="414"/>
    </location>
</feature>
<protein>
    <recommendedName>
        <fullName evidence="7">C3H1-type domain-containing protein</fullName>
    </recommendedName>
</protein>